<dbReference type="SUPFAM" id="SSF55729">
    <property type="entry name" value="Acyl-CoA N-acyltransferases (Nat)"/>
    <property type="match status" value="1"/>
</dbReference>
<dbReference type="InterPro" id="IPR000182">
    <property type="entry name" value="GNAT_dom"/>
</dbReference>
<feature type="domain" description="N-acetyltransferase" evidence="1">
    <location>
        <begin position="1"/>
        <end position="178"/>
    </location>
</feature>
<proteinExistence type="predicted"/>
<dbReference type="EMBL" id="CP013050">
    <property type="protein sequence ID" value="ALM76527.1"/>
    <property type="molecule type" value="Genomic_DNA"/>
</dbReference>
<evidence type="ECO:0000259" key="1">
    <source>
        <dbReference type="PROSITE" id="PS51186"/>
    </source>
</evidence>
<dbReference type="STRING" id="55802.TBCH5v1_2638"/>
<protein>
    <recommendedName>
        <fullName evidence="1">N-acetyltransferase domain-containing protein</fullName>
    </recommendedName>
</protein>
<dbReference type="PROSITE" id="PS51186">
    <property type="entry name" value="GNAT"/>
    <property type="match status" value="1"/>
</dbReference>
<gene>
    <name evidence="2" type="ORF">TBCH5v1_2638</name>
</gene>
<dbReference type="RefSeq" id="WP_056934892.1">
    <property type="nucleotide sequence ID" value="NZ_CP013050.1"/>
</dbReference>
<dbReference type="PANTHER" id="PTHR13355">
    <property type="entry name" value="GLUCOSAMINE 6-PHOSPHATE N-ACETYLTRANSFERASE"/>
    <property type="match status" value="1"/>
</dbReference>
<accession>A0A0S1XFF9</accession>
<dbReference type="Pfam" id="PF00583">
    <property type="entry name" value="Acetyltransf_1"/>
    <property type="match status" value="1"/>
</dbReference>
<dbReference type="AlphaFoldDB" id="A0A0S1XFF9"/>
<dbReference type="Gene3D" id="3.40.630.30">
    <property type="match status" value="1"/>
</dbReference>
<dbReference type="InterPro" id="IPR039143">
    <property type="entry name" value="GNPNAT1-like"/>
</dbReference>
<evidence type="ECO:0000313" key="2">
    <source>
        <dbReference type="EMBL" id="ALM76527.1"/>
    </source>
</evidence>
<dbReference type="GO" id="GO:0008080">
    <property type="term" value="F:N-acetyltransferase activity"/>
    <property type="evidence" value="ECO:0007669"/>
    <property type="project" value="TreeGrafter"/>
</dbReference>
<evidence type="ECO:0000313" key="3">
    <source>
        <dbReference type="Proteomes" id="UP000066042"/>
    </source>
</evidence>
<dbReference type="Proteomes" id="UP000066042">
    <property type="component" value="Chromosome"/>
</dbReference>
<dbReference type="PATRIC" id="fig|55802.8.peg.2625"/>
<dbReference type="GeneID" id="26137844"/>
<name>A0A0S1XFF9_THEBA</name>
<organism evidence="2 3">
    <name type="scientific">Thermococcus barophilus</name>
    <dbReference type="NCBI Taxonomy" id="55802"/>
    <lineage>
        <taxon>Archaea</taxon>
        <taxon>Methanobacteriati</taxon>
        <taxon>Methanobacteriota</taxon>
        <taxon>Thermococci</taxon>
        <taxon>Thermococcales</taxon>
        <taxon>Thermococcaceae</taxon>
        <taxon>Thermococcus</taxon>
    </lineage>
</organism>
<sequence length="307" mass="35370">MRIRIAKLEDTRGIVDVHCSDIGEWHHYENGQKREPDSYDNLTLKERYLHGGPWMSIETCAIHLNNLLLNGQIPLVAEIEGRIVGELELFISKELINGRTRKVAHIDVLEVHREFRGQGIGRELVKAAEELARKEECELLTVTPEKEAVGFYEKVGIKDILHKGYFISLNLSMLPNKDVKAEFSVREFSWEEVKDKEIILGKFQSSYHHWFTPFKDRIAGIDDALYFESGQIGESHYILEGSFFGKDIATLYAWGDNIEELILQIRSRAKDAGFREIRTSISEKDLEKIQTLKPKVLDRFVILAKTL</sequence>
<reference evidence="2 3" key="1">
    <citation type="journal article" date="2016" name="Genome Announc.">
        <title>Complete genome sequence of the hyperthermophilic and piezophilic archaeon Thermococcus barophilus Ch5, capable of growth at the expense of hydrogenogenesis from carbon monoxide and formate.</title>
        <authorList>
            <person name="Oger P."/>
            <person name="Sokolova T.G."/>
            <person name="Kozhevnikova D.A."/>
            <person name="Taranov E.A."/>
            <person name="Vannier P."/>
            <person name="Lee H.S."/>
            <person name="Kwon K.K."/>
            <person name="Kang S.G."/>
            <person name="Lee J.H."/>
            <person name="Bonch-Osmolovskaya E.A."/>
            <person name="Lebedinsky A.V."/>
        </authorList>
    </citation>
    <scope>NUCLEOTIDE SEQUENCE [LARGE SCALE GENOMIC DNA]</scope>
    <source>
        <strain evidence="3">Ch5</strain>
    </source>
</reference>
<dbReference type="InterPro" id="IPR016181">
    <property type="entry name" value="Acyl_CoA_acyltransferase"/>
</dbReference>
<dbReference type="CDD" id="cd04301">
    <property type="entry name" value="NAT_SF"/>
    <property type="match status" value="1"/>
</dbReference>